<evidence type="ECO:0008006" key="5">
    <source>
        <dbReference type="Google" id="ProtNLM"/>
    </source>
</evidence>
<feature type="region of interest" description="Disordered" evidence="2">
    <location>
        <begin position="12"/>
        <end position="67"/>
    </location>
</feature>
<evidence type="ECO:0000313" key="4">
    <source>
        <dbReference type="Proteomes" id="UP000075304"/>
    </source>
</evidence>
<feature type="coiled-coil region" evidence="1">
    <location>
        <begin position="94"/>
        <end position="131"/>
    </location>
</feature>
<dbReference type="PATRIC" id="fig|1398.25.peg.1509"/>
<name>A0A150KHH4_HEYCO</name>
<gene>
    <name evidence="3" type="ORF">B4099_3660</name>
</gene>
<organism evidence="3 4">
    <name type="scientific">Heyndrickxia coagulans</name>
    <name type="common">Weizmannia coagulans</name>
    <dbReference type="NCBI Taxonomy" id="1398"/>
    <lineage>
        <taxon>Bacteria</taxon>
        <taxon>Bacillati</taxon>
        <taxon>Bacillota</taxon>
        <taxon>Bacilli</taxon>
        <taxon>Bacillales</taxon>
        <taxon>Bacillaceae</taxon>
        <taxon>Heyndrickxia</taxon>
    </lineage>
</organism>
<evidence type="ECO:0000313" key="3">
    <source>
        <dbReference type="EMBL" id="KYC72298.1"/>
    </source>
</evidence>
<evidence type="ECO:0000256" key="1">
    <source>
        <dbReference type="SAM" id="Coils"/>
    </source>
</evidence>
<accession>A0A150KHH4</accession>
<evidence type="ECO:0000256" key="2">
    <source>
        <dbReference type="SAM" id="MobiDB-lite"/>
    </source>
</evidence>
<sequence length="216" mass="23922">MPKFLPLNLQFFADEDQAGGEPAQGGDQTNVNTSLANPTPTPPAQQTPADPEPTNPDPPKVDTKEIRTKAQAELLKKLGFEKVDELQDVLTKYKEIEDAQKTEAQKQAERLQDLETNFSSVRDENESLKAQIAAMKAGVKADAVEDAVLLAKRLVTDDVDMDAAIKQVLEKYPQFGQEAPAQPQETQQPKPQFTQGQHNPSPQQSEMEKWLAAFKK</sequence>
<dbReference type="RefSeq" id="WP_061574375.1">
    <property type="nucleotide sequence ID" value="NZ_LQYI01000021.1"/>
</dbReference>
<feature type="compositionally biased region" description="Pro residues" evidence="2">
    <location>
        <begin position="39"/>
        <end position="58"/>
    </location>
</feature>
<dbReference type="AlphaFoldDB" id="A0A150KHH4"/>
<proteinExistence type="predicted"/>
<feature type="compositionally biased region" description="Low complexity" evidence="2">
    <location>
        <begin position="177"/>
        <end position="195"/>
    </location>
</feature>
<keyword evidence="1" id="KW-0175">Coiled coil</keyword>
<dbReference type="EMBL" id="LQYI01000021">
    <property type="protein sequence ID" value="KYC72298.1"/>
    <property type="molecule type" value="Genomic_DNA"/>
</dbReference>
<protein>
    <recommendedName>
        <fullName evidence="5">Scaffolding protein</fullName>
    </recommendedName>
</protein>
<feature type="compositionally biased region" description="Polar residues" evidence="2">
    <location>
        <begin position="26"/>
        <end position="37"/>
    </location>
</feature>
<reference evidence="3 4" key="1">
    <citation type="submission" date="2016-01" db="EMBL/GenBank/DDBJ databases">
        <title>Genome Sequences of Twelve Sporeforming Bacillus Species Isolated from Foods.</title>
        <authorList>
            <person name="Berendsen E.M."/>
            <person name="Wells-Bennik M.H."/>
            <person name="Krawcyk A.O."/>
            <person name="De Jong A."/>
            <person name="Holsappel S."/>
            <person name="Eijlander R.T."/>
            <person name="Kuipers O.P."/>
        </authorList>
    </citation>
    <scope>NUCLEOTIDE SEQUENCE [LARGE SCALE GENOMIC DNA]</scope>
    <source>
        <strain evidence="3 4">B4099</strain>
    </source>
</reference>
<feature type="compositionally biased region" description="Polar residues" evidence="2">
    <location>
        <begin position="196"/>
        <end position="205"/>
    </location>
</feature>
<feature type="region of interest" description="Disordered" evidence="2">
    <location>
        <begin position="174"/>
        <end position="216"/>
    </location>
</feature>
<dbReference type="Proteomes" id="UP000075304">
    <property type="component" value="Unassembled WGS sequence"/>
</dbReference>
<comment type="caution">
    <text evidence="3">The sequence shown here is derived from an EMBL/GenBank/DDBJ whole genome shotgun (WGS) entry which is preliminary data.</text>
</comment>